<feature type="transmembrane region" description="Helical" evidence="1">
    <location>
        <begin position="20"/>
        <end position="40"/>
    </location>
</feature>
<evidence type="ECO:0000313" key="2">
    <source>
        <dbReference type="EMBL" id="QHT04748.1"/>
    </source>
</evidence>
<sequence>METPYYKQTFVEPYPPRECSVWSAPVIFLTVLAIINFVVPLMDKKKPQKTRLVNAVISAACTLILLPVVVYYSKECKTGWAWFWALLPFIILLVFVILILVSVSLKPRED</sequence>
<reference evidence="2" key="1">
    <citation type="journal article" date="2020" name="Nature">
        <title>Giant virus diversity and host interactions through global metagenomics.</title>
        <authorList>
            <person name="Schulz F."/>
            <person name="Roux S."/>
            <person name="Paez-Espino D."/>
            <person name="Jungbluth S."/>
            <person name="Walsh D.A."/>
            <person name="Denef V.J."/>
            <person name="McMahon K.D."/>
            <person name="Konstantinidis K.T."/>
            <person name="Eloe-Fadrosh E.A."/>
            <person name="Kyrpides N.C."/>
            <person name="Woyke T."/>
        </authorList>
    </citation>
    <scope>NUCLEOTIDE SEQUENCE</scope>
    <source>
        <strain evidence="2">GVMAG-M-3300021343-4</strain>
    </source>
</reference>
<organism evidence="2">
    <name type="scientific">viral metagenome</name>
    <dbReference type="NCBI Taxonomy" id="1070528"/>
    <lineage>
        <taxon>unclassified sequences</taxon>
        <taxon>metagenomes</taxon>
        <taxon>organismal metagenomes</taxon>
    </lineage>
</organism>
<dbReference type="AlphaFoldDB" id="A0A6C0CJG8"/>
<evidence type="ECO:0000256" key="1">
    <source>
        <dbReference type="SAM" id="Phobius"/>
    </source>
</evidence>
<feature type="transmembrane region" description="Helical" evidence="1">
    <location>
        <begin position="79"/>
        <end position="105"/>
    </location>
</feature>
<accession>A0A6C0CJG8</accession>
<name>A0A6C0CJG8_9ZZZZ</name>
<feature type="transmembrane region" description="Helical" evidence="1">
    <location>
        <begin position="52"/>
        <end position="73"/>
    </location>
</feature>
<dbReference type="EMBL" id="MN739437">
    <property type="protein sequence ID" value="QHT04748.1"/>
    <property type="molecule type" value="Genomic_DNA"/>
</dbReference>
<keyword evidence="1" id="KW-0472">Membrane</keyword>
<keyword evidence="1" id="KW-1133">Transmembrane helix</keyword>
<keyword evidence="1" id="KW-0812">Transmembrane</keyword>
<proteinExistence type="predicted"/>
<protein>
    <submittedName>
        <fullName evidence="2">Uncharacterized protein</fullName>
    </submittedName>
</protein>